<protein>
    <submittedName>
        <fullName evidence="2">Uncharacterized protein</fullName>
    </submittedName>
</protein>
<proteinExistence type="predicted"/>
<dbReference type="Proteomes" id="UP001564408">
    <property type="component" value="Unassembled WGS sequence"/>
</dbReference>
<comment type="caution">
    <text evidence="2">The sequence shown here is derived from an EMBL/GenBank/DDBJ whole genome shotgun (WGS) entry which is preliminary data.</text>
</comment>
<dbReference type="EMBL" id="JBDKXB010000008">
    <property type="protein sequence ID" value="MEY6432476.1"/>
    <property type="molecule type" value="Genomic_DNA"/>
</dbReference>
<sequence>MMRALLSVCSCIAAIVSPATTLAADAADHPSLRLHGADLYEARRVAVESALSSGWSMSLTSQGVVLFEQATDPSDGPGSSLVRVRADFLTDQDDLIIRLQAIQIDAAGTSAEHATDVTERYRDNLMNALWSLRAKWEARLTVADPAPVERGTESHAGSVERPIGTWAYYAERFAQDQGCHLAEGGAELLSAGVETELHRVQCQGRGALLIHCQFGECTMAR</sequence>
<organism evidence="2 3">
    <name type="scientific">Thioalkalicoccus limnaeus</name>
    <dbReference type="NCBI Taxonomy" id="120681"/>
    <lineage>
        <taxon>Bacteria</taxon>
        <taxon>Pseudomonadati</taxon>
        <taxon>Pseudomonadota</taxon>
        <taxon>Gammaproteobacteria</taxon>
        <taxon>Chromatiales</taxon>
        <taxon>Chromatiaceae</taxon>
        <taxon>Thioalkalicoccus</taxon>
    </lineage>
</organism>
<dbReference type="RefSeq" id="WP_369666862.1">
    <property type="nucleotide sequence ID" value="NZ_JBDKXB010000008.1"/>
</dbReference>
<evidence type="ECO:0000256" key="1">
    <source>
        <dbReference type="SAM" id="SignalP"/>
    </source>
</evidence>
<reference evidence="2 3" key="1">
    <citation type="submission" date="2024-05" db="EMBL/GenBank/DDBJ databases">
        <title>Genome Sequence and Characterization of the New Strain Purple Sulfur Bacterium of Genus Thioalkalicoccus.</title>
        <authorList>
            <person name="Bryantseva I.A."/>
            <person name="Kyndt J.A."/>
            <person name="Imhoff J.F."/>
        </authorList>
    </citation>
    <scope>NUCLEOTIDE SEQUENCE [LARGE SCALE GENOMIC DNA]</scope>
    <source>
        <strain evidence="2 3">Um2</strain>
    </source>
</reference>
<feature type="chain" id="PRO_5046869255" evidence="1">
    <location>
        <begin position="24"/>
        <end position="221"/>
    </location>
</feature>
<name>A0ABV4BD74_9GAMM</name>
<gene>
    <name evidence="2" type="ORF">ABC977_08675</name>
</gene>
<keyword evidence="3" id="KW-1185">Reference proteome</keyword>
<evidence type="ECO:0000313" key="2">
    <source>
        <dbReference type="EMBL" id="MEY6432476.1"/>
    </source>
</evidence>
<accession>A0ABV4BD74</accession>
<evidence type="ECO:0000313" key="3">
    <source>
        <dbReference type="Proteomes" id="UP001564408"/>
    </source>
</evidence>
<feature type="signal peptide" evidence="1">
    <location>
        <begin position="1"/>
        <end position="23"/>
    </location>
</feature>
<keyword evidence="1" id="KW-0732">Signal</keyword>